<dbReference type="STRING" id="1774273.LPB03_07790"/>
<accession>A0A1B8U344</accession>
<reference evidence="3" key="1">
    <citation type="submission" date="2016-02" db="EMBL/GenBank/DDBJ databases">
        <authorList>
            <person name="Shin S.-K."/>
            <person name="Yi H."/>
            <person name="Kim E."/>
        </authorList>
    </citation>
    <scope>NUCLEOTIDE SEQUENCE [LARGE SCALE GENOMIC DNA]</scope>
    <source>
        <strain evidence="3">LPB0003</strain>
    </source>
</reference>
<feature type="transmembrane region" description="Helical" evidence="1">
    <location>
        <begin position="20"/>
        <end position="43"/>
    </location>
</feature>
<evidence type="ECO:0000313" key="2">
    <source>
        <dbReference type="EMBL" id="OBY66303.1"/>
    </source>
</evidence>
<dbReference type="AlphaFoldDB" id="A0A1B8U344"/>
<evidence type="ECO:0000313" key="3">
    <source>
        <dbReference type="Proteomes" id="UP000092584"/>
    </source>
</evidence>
<dbReference type="EMBL" id="LSFM01000002">
    <property type="protein sequence ID" value="OBY66303.1"/>
    <property type="molecule type" value="Genomic_DNA"/>
</dbReference>
<dbReference type="Proteomes" id="UP000092584">
    <property type="component" value="Unassembled WGS sequence"/>
</dbReference>
<comment type="caution">
    <text evidence="2">The sequence shown here is derived from an EMBL/GenBank/DDBJ whole genome shotgun (WGS) entry which is preliminary data.</text>
</comment>
<protein>
    <submittedName>
        <fullName evidence="2">Uncharacterized protein</fullName>
    </submittedName>
</protein>
<evidence type="ECO:0000256" key="1">
    <source>
        <dbReference type="SAM" id="Phobius"/>
    </source>
</evidence>
<gene>
    <name evidence="2" type="ORF">LPB3_01175</name>
</gene>
<organism evidence="2 3">
    <name type="scientific">Polaribacter vadi</name>
    <dbReference type="NCBI Taxonomy" id="1774273"/>
    <lineage>
        <taxon>Bacteria</taxon>
        <taxon>Pseudomonadati</taxon>
        <taxon>Bacteroidota</taxon>
        <taxon>Flavobacteriia</taxon>
        <taxon>Flavobacteriales</taxon>
        <taxon>Flavobacteriaceae</taxon>
    </lineage>
</organism>
<name>A0A1B8U344_9FLAO</name>
<dbReference type="KEGG" id="pob:LPB03_07790"/>
<keyword evidence="1" id="KW-0812">Transmembrane</keyword>
<keyword evidence="1" id="KW-1133">Transmembrane helix</keyword>
<keyword evidence="3" id="KW-1185">Reference proteome</keyword>
<proteinExistence type="predicted"/>
<keyword evidence="1" id="KW-0472">Membrane</keyword>
<sequence length="91" mass="10507">MSVVALKKRSINIDLITNNLSTIFALFLTTFKKLFGLGSRVLIQKFLFDYYSKKKNLQVSSFVKTEIFEGVIESINNIATEIKEKKYNYNS</sequence>